<protein>
    <submittedName>
        <fullName evidence="3">XRE family transcriptional regulator</fullName>
    </submittedName>
</protein>
<dbReference type="InterPro" id="IPR043735">
    <property type="entry name" value="DUF5680"/>
</dbReference>
<gene>
    <name evidence="3" type="ORF">ERS852407_00513</name>
</gene>
<dbReference type="Pfam" id="PF18931">
    <property type="entry name" value="DUF5680"/>
    <property type="match status" value="1"/>
</dbReference>
<organism evidence="3 4">
    <name type="scientific">Hungatella hathewayi</name>
    <dbReference type="NCBI Taxonomy" id="154046"/>
    <lineage>
        <taxon>Bacteria</taxon>
        <taxon>Bacillati</taxon>
        <taxon>Bacillota</taxon>
        <taxon>Clostridia</taxon>
        <taxon>Lachnospirales</taxon>
        <taxon>Lachnospiraceae</taxon>
        <taxon>Hungatella</taxon>
    </lineage>
</organism>
<name>A0A173XRY7_9FIRM</name>
<dbReference type="CDD" id="cd00093">
    <property type="entry name" value="HTH_XRE"/>
    <property type="match status" value="1"/>
</dbReference>
<sequence>MNFNEKLQHLRASRKLSQEELAGRLDVSRQAVTKWENGQAFPDFPNLVRLSELFGVSIDRLVRQEEECAPALLDPDPASEKALRRFLMRAKQRTYASGQNTASPSRPQSHDFRYSEQDYLYIDTYLGSRNFTGEEAVWIRDTPVWALNYYGVSLDETFYSAFLKEALSQVPAELPLRGPEYFRNEDFTYVCRTHGALSQFQGEEAIYCREVRIYTCLFHGGRLS</sequence>
<dbReference type="RefSeq" id="WP_055652872.1">
    <property type="nucleotide sequence ID" value="NZ_CABIXC010000001.1"/>
</dbReference>
<dbReference type="GO" id="GO:0003677">
    <property type="term" value="F:DNA binding"/>
    <property type="evidence" value="ECO:0007669"/>
    <property type="project" value="UniProtKB-KW"/>
</dbReference>
<dbReference type="Gene3D" id="1.10.260.40">
    <property type="entry name" value="lambda repressor-like DNA-binding domains"/>
    <property type="match status" value="1"/>
</dbReference>
<dbReference type="InterPro" id="IPR001387">
    <property type="entry name" value="Cro/C1-type_HTH"/>
</dbReference>
<dbReference type="SMART" id="SM00530">
    <property type="entry name" value="HTH_XRE"/>
    <property type="match status" value="1"/>
</dbReference>
<dbReference type="Pfam" id="PF01381">
    <property type="entry name" value="HTH_3"/>
    <property type="match status" value="1"/>
</dbReference>
<dbReference type="SUPFAM" id="SSF47413">
    <property type="entry name" value="lambda repressor-like DNA-binding domains"/>
    <property type="match status" value="1"/>
</dbReference>
<evidence type="ECO:0000259" key="2">
    <source>
        <dbReference type="PROSITE" id="PS50943"/>
    </source>
</evidence>
<evidence type="ECO:0000313" key="4">
    <source>
        <dbReference type="Proteomes" id="UP000095651"/>
    </source>
</evidence>
<dbReference type="InterPro" id="IPR010982">
    <property type="entry name" value="Lambda_DNA-bd_dom_sf"/>
</dbReference>
<dbReference type="EMBL" id="CYZE01000001">
    <property type="protein sequence ID" value="CUN54429.1"/>
    <property type="molecule type" value="Genomic_DNA"/>
</dbReference>
<reference evidence="3 4" key="1">
    <citation type="submission" date="2015-09" db="EMBL/GenBank/DDBJ databases">
        <authorList>
            <consortium name="Pathogen Informatics"/>
        </authorList>
    </citation>
    <scope>NUCLEOTIDE SEQUENCE [LARGE SCALE GENOMIC DNA]</scope>
    <source>
        <strain evidence="3 4">2789STDY5608850</strain>
    </source>
</reference>
<evidence type="ECO:0000256" key="1">
    <source>
        <dbReference type="ARBA" id="ARBA00023125"/>
    </source>
</evidence>
<accession>A0A173XRY7</accession>
<dbReference type="PANTHER" id="PTHR46558:SF4">
    <property type="entry name" value="DNA-BIDING PHAGE PROTEIN"/>
    <property type="match status" value="1"/>
</dbReference>
<dbReference type="PROSITE" id="PS50943">
    <property type="entry name" value="HTH_CROC1"/>
    <property type="match status" value="1"/>
</dbReference>
<proteinExistence type="predicted"/>
<keyword evidence="1" id="KW-0238">DNA-binding</keyword>
<evidence type="ECO:0000313" key="3">
    <source>
        <dbReference type="EMBL" id="CUN54429.1"/>
    </source>
</evidence>
<dbReference type="PANTHER" id="PTHR46558">
    <property type="entry name" value="TRACRIPTIONAL REGULATORY PROTEIN-RELATED-RELATED"/>
    <property type="match status" value="1"/>
</dbReference>
<dbReference type="AlphaFoldDB" id="A0A173XRY7"/>
<dbReference type="Proteomes" id="UP000095651">
    <property type="component" value="Unassembled WGS sequence"/>
</dbReference>
<feature type="domain" description="HTH cro/C1-type" evidence="2">
    <location>
        <begin position="7"/>
        <end position="61"/>
    </location>
</feature>